<protein>
    <submittedName>
        <fullName evidence="1">8912_t:CDS:1</fullName>
    </submittedName>
</protein>
<dbReference type="AlphaFoldDB" id="A0A9N9PH87"/>
<gene>
    <name evidence="1" type="ORF">RFULGI_LOCUS19559</name>
</gene>
<proteinExistence type="predicted"/>
<evidence type="ECO:0000313" key="2">
    <source>
        <dbReference type="Proteomes" id="UP000789396"/>
    </source>
</evidence>
<comment type="caution">
    <text evidence="1">The sequence shown here is derived from an EMBL/GenBank/DDBJ whole genome shotgun (WGS) entry which is preliminary data.</text>
</comment>
<dbReference type="Proteomes" id="UP000789396">
    <property type="component" value="Unassembled WGS sequence"/>
</dbReference>
<reference evidence="1" key="1">
    <citation type="submission" date="2021-06" db="EMBL/GenBank/DDBJ databases">
        <authorList>
            <person name="Kallberg Y."/>
            <person name="Tangrot J."/>
            <person name="Rosling A."/>
        </authorList>
    </citation>
    <scope>NUCLEOTIDE SEQUENCE</scope>
    <source>
        <strain evidence="1">IN212</strain>
    </source>
</reference>
<evidence type="ECO:0000313" key="1">
    <source>
        <dbReference type="EMBL" id="CAG8820059.1"/>
    </source>
</evidence>
<accession>A0A9N9PH87</accession>
<name>A0A9N9PH87_9GLOM</name>
<feature type="non-terminal residue" evidence="1">
    <location>
        <position position="48"/>
    </location>
</feature>
<sequence length="48" mass="5485">MLTGYHIDRKLEKSSSDITQNSEVKITEILQLSFSSSKDLLDETIKEL</sequence>
<dbReference type="EMBL" id="CAJVPZ010098415">
    <property type="protein sequence ID" value="CAG8820059.1"/>
    <property type="molecule type" value="Genomic_DNA"/>
</dbReference>
<organism evidence="1 2">
    <name type="scientific">Racocetra fulgida</name>
    <dbReference type="NCBI Taxonomy" id="60492"/>
    <lineage>
        <taxon>Eukaryota</taxon>
        <taxon>Fungi</taxon>
        <taxon>Fungi incertae sedis</taxon>
        <taxon>Mucoromycota</taxon>
        <taxon>Glomeromycotina</taxon>
        <taxon>Glomeromycetes</taxon>
        <taxon>Diversisporales</taxon>
        <taxon>Gigasporaceae</taxon>
        <taxon>Racocetra</taxon>
    </lineage>
</organism>
<keyword evidence="2" id="KW-1185">Reference proteome</keyword>